<dbReference type="Proteomes" id="UP000836404">
    <property type="component" value="Unassembled WGS sequence"/>
</dbReference>
<dbReference type="AlphaFoldDB" id="A0A9N8M763"/>
<evidence type="ECO:0000256" key="1">
    <source>
        <dbReference type="SAM" id="SignalP"/>
    </source>
</evidence>
<sequence>MRICRAVILTDALLSLSNVAALYKIGGMRTPLAFVLVLL</sequence>
<keyword evidence="3" id="KW-1185">Reference proteome</keyword>
<dbReference type="EMBL" id="CAJHJF010005123">
    <property type="protein sequence ID" value="CAD6948121.1"/>
    <property type="molecule type" value="Genomic_DNA"/>
</dbReference>
<evidence type="ECO:0000313" key="3">
    <source>
        <dbReference type="Proteomes" id="UP000836404"/>
    </source>
</evidence>
<organism evidence="2 3">
    <name type="scientific">Tilletia laevis</name>
    <dbReference type="NCBI Taxonomy" id="157183"/>
    <lineage>
        <taxon>Eukaryota</taxon>
        <taxon>Fungi</taxon>
        <taxon>Dikarya</taxon>
        <taxon>Basidiomycota</taxon>
        <taxon>Ustilaginomycotina</taxon>
        <taxon>Exobasidiomycetes</taxon>
        <taxon>Tilletiales</taxon>
        <taxon>Tilletiaceae</taxon>
        <taxon>Tilletia</taxon>
    </lineage>
</organism>
<accession>A0A9N8M763</accession>
<keyword evidence="1" id="KW-0732">Signal</keyword>
<gene>
    <name evidence="2" type="ORF">JKILLFL_G6644</name>
</gene>
<feature type="chain" id="PRO_5040264530" evidence="1">
    <location>
        <begin position="22"/>
        <end position="39"/>
    </location>
</feature>
<evidence type="ECO:0000313" key="2">
    <source>
        <dbReference type="EMBL" id="CAD6948121.1"/>
    </source>
</evidence>
<protein>
    <submittedName>
        <fullName evidence="2">Uncharacterized protein</fullName>
    </submittedName>
</protein>
<reference evidence="2 3" key="1">
    <citation type="submission" date="2020-10" db="EMBL/GenBank/DDBJ databases">
        <authorList>
            <person name="Sedaghatjoo S."/>
        </authorList>
    </citation>
    <scope>NUCLEOTIDE SEQUENCE [LARGE SCALE GENOMIC DNA]</scope>
    <source>
        <strain evidence="2 3">LLFL</strain>
    </source>
</reference>
<comment type="caution">
    <text evidence="2">The sequence shown here is derived from an EMBL/GenBank/DDBJ whole genome shotgun (WGS) entry which is preliminary data.</text>
</comment>
<feature type="signal peptide" evidence="1">
    <location>
        <begin position="1"/>
        <end position="21"/>
    </location>
</feature>
<feature type="non-terminal residue" evidence="2">
    <location>
        <position position="1"/>
    </location>
</feature>
<proteinExistence type="predicted"/>
<name>A0A9N8M763_9BASI</name>